<dbReference type="Gene3D" id="3.40.50.1820">
    <property type="entry name" value="alpha/beta hydrolase"/>
    <property type="match status" value="1"/>
</dbReference>
<protein>
    <submittedName>
        <fullName evidence="2">Alpha/Beta hydrolase protein</fullName>
    </submittedName>
</protein>
<evidence type="ECO:0000313" key="2">
    <source>
        <dbReference type="EMBL" id="KAF1914666.1"/>
    </source>
</evidence>
<dbReference type="InterPro" id="IPR029058">
    <property type="entry name" value="AB_hydrolase_fold"/>
</dbReference>
<proteinExistence type="predicted"/>
<dbReference type="SUPFAM" id="SSF53474">
    <property type="entry name" value="alpha/beta-Hydrolases"/>
    <property type="match status" value="1"/>
</dbReference>
<dbReference type="PANTHER" id="PTHR43433">
    <property type="entry name" value="HYDROLASE, ALPHA/BETA FOLD FAMILY PROTEIN"/>
    <property type="match status" value="1"/>
</dbReference>
<dbReference type="AlphaFoldDB" id="A0A6A5QIZ3"/>
<accession>A0A6A5QIZ3</accession>
<dbReference type="PANTHER" id="PTHR43433:SF10">
    <property type="entry name" value="AB HYDROLASE-1 DOMAIN-CONTAINING PROTEIN"/>
    <property type="match status" value="1"/>
</dbReference>
<name>A0A6A5QIZ3_AMPQU</name>
<dbReference type="Pfam" id="PF00561">
    <property type="entry name" value="Abhydrolase_1"/>
    <property type="match status" value="1"/>
</dbReference>
<sequence>MIAPQIQRFFLFCSQQMCSSSRSSTMKKVILRSLRTTKRPAYPFSVSNVTISSATRVRCESSKTTIGAHQSKNLVSRVPRPTRKTATTSPDYVIAPRDSQFVTLSDGRRIGYAVWGSTSPNAKIVCWPHGLPGSRLSVHSWDQWGKSTGLTFICPERPGYGLSTLKKTYSVFEHAGDIRDLMQHLGHRQYKLFGVSGGGPYALAVARLASQGEVIGVLLVCPTTPPEGPQTGQSIKSFFWEMKLTFLPQLAERDLRNDHEADRKAWIAAPSNEIIRKRPKGAKILAYREGWSAFAGRIADQKAMIRPWGFRLEDVDARKIIILAGGLDENTASLGAQYMRNRLRNSTTIVKPGENHYSMQINHDTCIKESLLGL</sequence>
<dbReference type="GO" id="GO:0016787">
    <property type="term" value="F:hydrolase activity"/>
    <property type="evidence" value="ECO:0007669"/>
    <property type="project" value="UniProtKB-KW"/>
</dbReference>
<feature type="domain" description="AB hydrolase-1" evidence="1">
    <location>
        <begin position="125"/>
        <end position="357"/>
    </location>
</feature>
<reference evidence="2" key="1">
    <citation type="journal article" date="2020" name="Stud. Mycol.">
        <title>101 Dothideomycetes genomes: a test case for predicting lifestyles and emergence of pathogens.</title>
        <authorList>
            <person name="Haridas S."/>
            <person name="Albert R."/>
            <person name="Binder M."/>
            <person name="Bloem J."/>
            <person name="Labutti K."/>
            <person name="Salamov A."/>
            <person name="Andreopoulos B."/>
            <person name="Baker S."/>
            <person name="Barry K."/>
            <person name="Bills G."/>
            <person name="Bluhm B."/>
            <person name="Cannon C."/>
            <person name="Castanera R."/>
            <person name="Culley D."/>
            <person name="Daum C."/>
            <person name="Ezra D."/>
            <person name="Gonzalez J."/>
            <person name="Henrissat B."/>
            <person name="Kuo A."/>
            <person name="Liang C."/>
            <person name="Lipzen A."/>
            <person name="Lutzoni F."/>
            <person name="Magnuson J."/>
            <person name="Mondo S."/>
            <person name="Nolan M."/>
            <person name="Ohm R."/>
            <person name="Pangilinan J."/>
            <person name="Park H.-J."/>
            <person name="Ramirez L."/>
            <person name="Alfaro M."/>
            <person name="Sun H."/>
            <person name="Tritt A."/>
            <person name="Yoshinaga Y."/>
            <person name="Zwiers L.-H."/>
            <person name="Turgeon B."/>
            <person name="Goodwin S."/>
            <person name="Spatafora J."/>
            <person name="Crous P."/>
            <person name="Grigoriev I."/>
        </authorList>
    </citation>
    <scope>NUCLEOTIDE SEQUENCE</scope>
    <source>
        <strain evidence="2">HMLAC05119</strain>
    </source>
</reference>
<gene>
    <name evidence="2" type="ORF">BDU57DRAFT_519807</name>
</gene>
<dbReference type="EMBL" id="ML979137">
    <property type="protein sequence ID" value="KAF1914666.1"/>
    <property type="molecule type" value="Genomic_DNA"/>
</dbReference>
<dbReference type="OrthoDB" id="3799327at2759"/>
<dbReference type="InterPro" id="IPR000073">
    <property type="entry name" value="AB_hydrolase_1"/>
</dbReference>
<dbReference type="Proteomes" id="UP000800096">
    <property type="component" value="Unassembled WGS sequence"/>
</dbReference>
<organism evidence="2 3">
    <name type="scientific">Ampelomyces quisqualis</name>
    <name type="common">Powdery mildew agent</name>
    <dbReference type="NCBI Taxonomy" id="50730"/>
    <lineage>
        <taxon>Eukaryota</taxon>
        <taxon>Fungi</taxon>
        <taxon>Dikarya</taxon>
        <taxon>Ascomycota</taxon>
        <taxon>Pezizomycotina</taxon>
        <taxon>Dothideomycetes</taxon>
        <taxon>Pleosporomycetidae</taxon>
        <taxon>Pleosporales</taxon>
        <taxon>Pleosporineae</taxon>
        <taxon>Phaeosphaeriaceae</taxon>
        <taxon>Ampelomyces</taxon>
    </lineage>
</organism>
<evidence type="ECO:0000313" key="3">
    <source>
        <dbReference type="Proteomes" id="UP000800096"/>
    </source>
</evidence>
<dbReference type="InterPro" id="IPR050471">
    <property type="entry name" value="AB_hydrolase"/>
</dbReference>
<keyword evidence="3" id="KW-1185">Reference proteome</keyword>
<evidence type="ECO:0000259" key="1">
    <source>
        <dbReference type="Pfam" id="PF00561"/>
    </source>
</evidence>
<keyword evidence="2" id="KW-0378">Hydrolase</keyword>